<evidence type="ECO:0000313" key="1">
    <source>
        <dbReference type="EMBL" id="KXS16902.1"/>
    </source>
</evidence>
<keyword evidence="2" id="KW-1185">Reference proteome</keyword>
<organism evidence="1 2">
    <name type="scientific">Gonapodya prolifera (strain JEL478)</name>
    <name type="common">Monoblepharis prolifera</name>
    <dbReference type="NCBI Taxonomy" id="1344416"/>
    <lineage>
        <taxon>Eukaryota</taxon>
        <taxon>Fungi</taxon>
        <taxon>Fungi incertae sedis</taxon>
        <taxon>Chytridiomycota</taxon>
        <taxon>Chytridiomycota incertae sedis</taxon>
        <taxon>Monoblepharidomycetes</taxon>
        <taxon>Monoblepharidales</taxon>
        <taxon>Gonapodyaceae</taxon>
        <taxon>Gonapodya</taxon>
    </lineage>
</organism>
<reference evidence="1 2" key="1">
    <citation type="journal article" date="2015" name="Genome Biol. Evol.">
        <title>Phylogenomic analyses indicate that early fungi evolved digesting cell walls of algal ancestors of land plants.</title>
        <authorList>
            <person name="Chang Y."/>
            <person name="Wang S."/>
            <person name="Sekimoto S."/>
            <person name="Aerts A.L."/>
            <person name="Choi C."/>
            <person name="Clum A."/>
            <person name="LaButti K.M."/>
            <person name="Lindquist E.A."/>
            <person name="Yee Ngan C."/>
            <person name="Ohm R.A."/>
            <person name="Salamov A.A."/>
            <person name="Grigoriev I.V."/>
            <person name="Spatafora J.W."/>
            <person name="Berbee M.L."/>
        </authorList>
    </citation>
    <scope>NUCLEOTIDE SEQUENCE [LARGE SCALE GENOMIC DNA]</scope>
    <source>
        <strain evidence="1 2">JEL478</strain>
    </source>
</reference>
<dbReference type="SUPFAM" id="SSF56112">
    <property type="entry name" value="Protein kinase-like (PK-like)"/>
    <property type="match status" value="1"/>
</dbReference>
<protein>
    <recommendedName>
        <fullName evidence="3">Protein kinase domain-containing protein</fullName>
    </recommendedName>
</protein>
<evidence type="ECO:0008006" key="3">
    <source>
        <dbReference type="Google" id="ProtNLM"/>
    </source>
</evidence>
<dbReference type="EMBL" id="KQ965749">
    <property type="protein sequence ID" value="KXS16902.1"/>
    <property type="molecule type" value="Genomic_DNA"/>
</dbReference>
<dbReference type="Proteomes" id="UP000070544">
    <property type="component" value="Unassembled WGS sequence"/>
</dbReference>
<dbReference type="Gene3D" id="3.30.200.20">
    <property type="entry name" value="Phosphorylase Kinase, domain 1"/>
    <property type="match status" value="1"/>
</dbReference>
<dbReference type="InterPro" id="IPR011009">
    <property type="entry name" value="Kinase-like_dom_sf"/>
</dbReference>
<dbReference type="AlphaFoldDB" id="A0A139AJE9"/>
<name>A0A139AJE9_GONPJ</name>
<sequence length="60" mass="6903">MEIDREELPGQWKRWEVQESEVQRTDEKLGGGGVGTVVRGIWQGQIDVAVKTVRFREGYI</sequence>
<evidence type="ECO:0000313" key="2">
    <source>
        <dbReference type="Proteomes" id="UP000070544"/>
    </source>
</evidence>
<gene>
    <name evidence="1" type="ORF">M427DRAFT_154064</name>
</gene>
<accession>A0A139AJE9</accession>
<proteinExistence type="predicted"/>